<dbReference type="AlphaFoldDB" id="A0A1I0TDU4"/>
<dbReference type="EMBL" id="WTFN01000030">
    <property type="protein sequence ID" value="MWK57096.1"/>
    <property type="molecule type" value="Genomic_DNA"/>
</dbReference>
<reference evidence="3 6" key="3">
    <citation type="journal article" date="2020" name="Microbiol. Resour. Announc.">
        <title>Complete genome sequence of Pseudomonas otitidis strain MrB4, isolated from Lake Biwa in Japan.</title>
        <authorList>
            <person name="Miyazaki K."/>
            <person name="Hase E."/>
            <person name="Maruya T."/>
        </authorList>
    </citation>
    <scope>NUCLEOTIDE SEQUENCE [LARGE SCALE GENOMIC DNA]</scope>
    <source>
        <strain evidence="3 6">MrB4</strain>
    </source>
</reference>
<feature type="signal peptide" evidence="1">
    <location>
        <begin position="1"/>
        <end position="20"/>
    </location>
</feature>
<proteinExistence type="predicted"/>
<evidence type="ECO:0000313" key="5">
    <source>
        <dbReference type="Proteomes" id="UP000461288"/>
    </source>
</evidence>
<sequence length="174" mass="18715">MRAFRFITLLLALVAPSAFADGLYQVEMILFRQAGEPVPASQNAPDDWANGSQTLSSVGERATNLNNEAARLNPGAGYQVLLHKAWSQSIGATPSKVAVTTGDGQLGHFPVEGTVELSQGRFTDVSVDFWVNRFDASGLLSGSERIKQGTRLKSGELTYLDHSSLGILIRVNPL</sequence>
<dbReference type="EMBL" id="AP022642">
    <property type="protein sequence ID" value="BCA27763.1"/>
    <property type="molecule type" value="Genomic_DNA"/>
</dbReference>
<dbReference type="Proteomes" id="UP000501237">
    <property type="component" value="Chromosome"/>
</dbReference>
<keyword evidence="1" id="KW-0732">Signal</keyword>
<reference evidence="2 7" key="1">
    <citation type="submission" date="2019-12" db="EMBL/GenBank/DDBJ databases">
        <title>complete genome sequences of Pseudomonas otitidis str. WP8-S17-CRE-03 isolated from wastewater treatment plant effluent.</title>
        <authorList>
            <person name="Sekizuka T."/>
            <person name="Itokawa K."/>
            <person name="Yatsu K."/>
            <person name="Inamine Y."/>
            <person name="Kuroda M."/>
        </authorList>
    </citation>
    <scope>NUCLEOTIDE SEQUENCE [LARGE SCALE GENOMIC DNA]</scope>
    <source>
        <strain evidence="2 7">WP8-S17-CRE-03</strain>
    </source>
</reference>
<dbReference type="Proteomes" id="UP000461288">
    <property type="component" value="Unassembled WGS sequence"/>
</dbReference>
<dbReference type="Proteomes" id="UP000515591">
    <property type="component" value="Chromosome"/>
</dbReference>
<dbReference type="STRING" id="319939.SAMN05216263_10470"/>
<organism evidence="4 5">
    <name type="scientific">Metapseudomonas otitidis</name>
    <dbReference type="NCBI Taxonomy" id="319939"/>
    <lineage>
        <taxon>Bacteria</taxon>
        <taxon>Pseudomonadati</taxon>
        <taxon>Pseudomonadota</taxon>
        <taxon>Gammaproteobacteria</taxon>
        <taxon>Pseudomonadales</taxon>
        <taxon>Pseudomonadaceae</taxon>
        <taxon>Metapseudomonas</taxon>
    </lineage>
</organism>
<dbReference type="InterPro" id="IPR021241">
    <property type="entry name" value="CsiV"/>
</dbReference>
<dbReference type="EMBL" id="AP022213">
    <property type="protein sequence ID" value="BBT17792.1"/>
    <property type="molecule type" value="Genomic_DNA"/>
</dbReference>
<accession>A0A1I0TDU4</accession>
<dbReference type="GeneID" id="57396955"/>
<protein>
    <submittedName>
        <fullName evidence="4">Uncharacterized protein</fullName>
    </submittedName>
</protein>
<reference evidence="4 5" key="2">
    <citation type="submission" date="2019-12" db="EMBL/GenBank/DDBJ databases">
        <title>Draft genome sequence of Pseudomonas otitidis recovered from a chicken carcass.</title>
        <authorList>
            <person name="Vieira T.R."/>
            <person name="Oliviera E.F.C."/>
            <person name="Silva N.M.V."/>
            <person name="Sambrano G.E."/>
            <person name="Cibulski S.P."/>
            <person name="Cardoso M.R.I."/>
        </authorList>
    </citation>
    <scope>NUCLEOTIDE SEQUENCE [LARGE SCALE GENOMIC DNA]</scope>
    <source>
        <strain evidence="4 5">25_K</strain>
    </source>
</reference>
<gene>
    <name evidence="4" type="ORF">GO594_14015</name>
    <name evidence="3" type="ORF">PtoMrB4_17400</name>
    <name evidence="2" type="ORF">WP8S17C03_38410</name>
</gene>
<evidence type="ECO:0000313" key="3">
    <source>
        <dbReference type="EMBL" id="BCA27763.1"/>
    </source>
</evidence>
<dbReference type="RefSeq" id="WP_074968618.1">
    <property type="nucleotide sequence ID" value="NZ_AP022213.1"/>
</dbReference>
<evidence type="ECO:0000313" key="2">
    <source>
        <dbReference type="EMBL" id="BBT17792.1"/>
    </source>
</evidence>
<dbReference type="KEGG" id="poj:PtoMrB4_17400"/>
<evidence type="ECO:0000313" key="6">
    <source>
        <dbReference type="Proteomes" id="UP000501237"/>
    </source>
</evidence>
<dbReference type="Pfam" id="PF10972">
    <property type="entry name" value="CsiV"/>
    <property type="match status" value="2"/>
</dbReference>
<feature type="chain" id="PRO_5043145424" evidence="1">
    <location>
        <begin position="21"/>
        <end position="174"/>
    </location>
</feature>
<evidence type="ECO:0000256" key="1">
    <source>
        <dbReference type="SAM" id="SignalP"/>
    </source>
</evidence>
<evidence type="ECO:0000313" key="7">
    <source>
        <dbReference type="Proteomes" id="UP000515591"/>
    </source>
</evidence>
<evidence type="ECO:0000313" key="4">
    <source>
        <dbReference type="EMBL" id="MWK57096.1"/>
    </source>
</evidence>
<name>A0A1I0TDU4_9GAMM</name>